<dbReference type="InterPro" id="IPR051206">
    <property type="entry name" value="NAMLAA_amidase_2"/>
</dbReference>
<dbReference type="EMBL" id="OBML01000001">
    <property type="protein sequence ID" value="SOB89327.1"/>
    <property type="molecule type" value="Genomic_DNA"/>
</dbReference>
<dbReference type="InterPro" id="IPR036505">
    <property type="entry name" value="Amidase/PGRP_sf"/>
</dbReference>
<reference evidence="8 9" key="1">
    <citation type="submission" date="2017-08" db="EMBL/GenBank/DDBJ databases">
        <authorList>
            <person name="de Groot N.N."/>
        </authorList>
    </citation>
    <scope>NUCLEOTIDE SEQUENCE [LARGE SCALE GENOMIC DNA]</scope>
    <source>
        <strain evidence="8 9">USBA 352</strain>
    </source>
</reference>
<dbReference type="Gene3D" id="1.10.101.10">
    <property type="entry name" value="PGBD-like superfamily/PGBD"/>
    <property type="match status" value="1"/>
</dbReference>
<comment type="similarity">
    <text evidence="2">Belongs to the N-acetylmuramoyl-L-alanine amidase 2 family.</text>
</comment>
<dbReference type="RefSeq" id="WP_097173641.1">
    <property type="nucleotide sequence ID" value="NZ_OBML01000001.1"/>
</dbReference>
<dbReference type="InterPro" id="IPR002502">
    <property type="entry name" value="Amidase_domain"/>
</dbReference>
<feature type="region of interest" description="Disordered" evidence="6">
    <location>
        <begin position="1"/>
        <end position="21"/>
    </location>
</feature>
<dbReference type="CDD" id="cd06583">
    <property type="entry name" value="PGRP"/>
    <property type="match status" value="1"/>
</dbReference>
<dbReference type="GO" id="GO:0008745">
    <property type="term" value="F:N-acetylmuramoyl-L-alanine amidase activity"/>
    <property type="evidence" value="ECO:0007669"/>
    <property type="project" value="UniProtKB-EC"/>
</dbReference>
<dbReference type="Pfam" id="PF01471">
    <property type="entry name" value="PG_binding_1"/>
    <property type="match status" value="1"/>
</dbReference>
<dbReference type="SUPFAM" id="SSF47090">
    <property type="entry name" value="PGBD-like"/>
    <property type="match status" value="1"/>
</dbReference>
<sequence>MGVKTDTGLPARLRPSPNHNERSGEIGLLLLHYTGMTSGEEALQRLCDPRAEVSAHYVVDEDGTILQLVPESRRAWHAGRSYWKGERDINSRSIGIEIVNPGHENGYRPFPDAQVQSVIELARDICARHGIAPQDVLGHSDVAPDRKEDPGELFPWDRLAGAGVGLHVPPEPVSGGRFFQQGDGGQPVEALQSMLALYGFEMPITGVFDERTRAAVAAFQRHHRRERVDGIADMSTIATLHRLLQKVPQLG</sequence>
<evidence type="ECO:0000259" key="7">
    <source>
        <dbReference type="SMART" id="SM00644"/>
    </source>
</evidence>
<dbReference type="Pfam" id="PF01510">
    <property type="entry name" value="Amidase_2"/>
    <property type="match status" value="1"/>
</dbReference>
<dbReference type="GO" id="GO:0019867">
    <property type="term" value="C:outer membrane"/>
    <property type="evidence" value="ECO:0007669"/>
    <property type="project" value="TreeGrafter"/>
</dbReference>
<evidence type="ECO:0000256" key="5">
    <source>
        <dbReference type="ARBA" id="ARBA00023316"/>
    </source>
</evidence>
<evidence type="ECO:0000256" key="6">
    <source>
        <dbReference type="SAM" id="MobiDB-lite"/>
    </source>
</evidence>
<dbReference type="EC" id="3.5.1.28" evidence="3"/>
<evidence type="ECO:0000256" key="2">
    <source>
        <dbReference type="ARBA" id="ARBA00007553"/>
    </source>
</evidence>
<dbReference type="AlphaFoldDB" id="A0A285RAC0"/>
<dbReference type="InterPro" id="IPR002477">
    <property type="entry name" value="Peptidoglycan-bd-like"/>
</dbReference>
<accession>A0A285RAC0</accession>
<dbReference type="PANTHER" id="PTHR30417:SF1">
    <property type="entry name" value="N-ACETYLMURAMOYL-L-ALANINE AMIDASE AMID"/>
    <property type="match status" value="1"/>
</dbReference>
<evidence type="ECO:0000313" key="9">
    <source>
        <dbReference type="Proteomes" id="UP000219331"/>
    </source>
</evidence>
<dbReference type="SUPFAM" id="SSF55846">
    <property type="entry name" value="N-acetylmuramoyl-L-alanine amidase-like"/>
    <property type="match status" value="1"/>
</dbReference>
<evidence type="ECO:0000256" key="4">
    <source>
        <dbReference type="ARBA" id="ARBA00022801"/>
    </source>
</evidence>
<dbReference type="GO" id="GO:0009253">
    <property type="term" value="P:peptidoglycan catabolic process"/>
    <property type="evidence" value="ECO:0007669"/>
    <property type="project" value="InterPro"/>
</dbReference>
<dbReference type="PANTHER" id="PTHR30417">
    <property type="entry name" value="N-ACETYLMURAMOYL-L-ALANINE AMIDASE AMID"/>
    <property type="match status" value="1"/>
</dbReference>
<proteinExistence type="inferred from homology"/>
<evidence type="ECO:0000256" key="1">
    <source>
        <dbReference type="ARBA" id="ARBA00001561"/>
    </source>
</evidence>
<dbReference type="InterPro" id="IPR036366">
    <property type="entry name" value="PGBDSf"/>
</dbReference>
<dbReference type="GO" id="GO:0009254">
    <property type="term" value="P:peptidoglycan turnover"/>
    <property type="evidence" value="ECO:0007669"/>
    <property type="project" value="TreeGrafter"/>
</dbReference>
<dbReference type="GO" id="GO:0071555">
    <property type="term" value="P:cell wall organization"/>
    <property type="evidence" value="ECO:0007669"/>
    <property type="project" value="UniProtKB-KW"/>
</dbReference>
<gene>
    <name evidence="8" type="ORF">SAMN05421512_101232</name>
</gene>
<comment type="catalytic activity">
    <reaction evidence="1">
        <text>Hydrolyzes the link between N-acetylmuramoyl residues and L-amino acid residues in certain cell-wall glycopeptides.</text>
        <dbReference type="EC" id="3.5.1.28"/>
    </reaction>
</comment>
<dbReference type="InterPro" id="IPR036365">
    <property type="entry name" value="PGBD-like_sf"/>
</dbReference>
<dbReference type="Proteomes" id="UP000219331">
    <property type="component" value="Unassembled WGS sequence"/>
</dbReference>
<dbReference type="STRING" id="538381.GCA_001696535_01310"/>
<keyword evidence="5" id="KW-0961">Cell wall biogenesis/degradation</keyword>
<keyword evidence="9" id="KW-1185">Reference proteome</keyword>
<protein>
    <recommendedName>
        <fullName evidence="3">N-acetylmuramoyl-L-alanine amidase</fullName>
        <ecNumber evidence="3">3.5.1.28</ecNumber>
    </recommendedName>
</protein>
<dbReference type="Gene3D" id="3.40.80.10">
    <property type="entry name" value="Peptidoglycan recognition protein-like"/>
    <property type="match status" value="1"/>
</dbReference>
<evidence type="ECO:0000256" key="3">
    <source>
        <dbReference type="ARBA" id="ARBA00011901"/>
    </source>
</evidence>
<evidence type="ECO:0000313" key="8">
    <source>
        <dbReference type="EMBL" id="SOB89327.1"/>
    </source>
</evidence>
<dbReference type="SMART" id="SM00644">
    <property type="entry name" value="Ami_2"/>
    <property type="match status" value="1"/>
</dbReference>
<organism evidence="8 9">
    <name type="scientific">Stappia indica</name>
    <dbReference type="NCBI Taxonomy" id="538381"/>
    <lineage>
        <taxon>Bacteria</taxon>
        <taxon>Pseudomonadati</taxon>
        <taxon>Pseudomonadota</taxon>
        <taxon>Alphaproteobacteria</taxon>
        <taxon>Hyphomicrobiales</taxon>
        <taxon>Stappiaceae</taxon>
        <taxon>Stappia</taxon>
    </lineage>
</organism>
<keyword evidence="4" id="KW-0378">Hydrolase</keyword>
<name>A0A285RAC0_9HYPH</name>
<dbReference type="OrthoDB" id="9794842at2"/>
<feature type="domain" description="N-acetylmuramoyl-L-alanine amidase" evidence="7">
    <location>
        <begin position="14"/>
        <end position="151"/>
    </location>
</feature>